<name>A0A1V3WL08_MYCKA</name>
<accession>A0A1V3WL08</accession>
<dbReference type="AlphaFoldDB" id="A0A1V3WL08"/>
<evidence type="ECO:0000313" key="2">
    <source>
        <dbReference type="Proteomes" id="UP000188532"/>
    </source>
</evidence>
<proteinExistence type="predicted"/>
<organism evidence="1 2">
    <name type="scientific">Mycobacterium kansasii</name>
    <dbReference type="NCBI Taxonomy" id="1768"/>
    <lineage>
        <taxon>Bacteria</taxon>
        <taxon>Bacillati</taxon>
        <taxon>Actinomycetota</taxon>
        <taxon>Actinomycetes</taxon>
        <taxon>Mycobacteriales</taxon>
        <taxon>Mycobacteriaceae</taxon>
        <taxon>Mycobacterium</taxon>
    </lineage>
</organism>
<gene>
    <name evidence="1" type="ORF">BZL29_7232</name>
</gene>
<protein>
    <submittedName>
        <fullName evidence="1">Putative membrane protein</fullName>
    </submittedName>
</protein>
<comment type="caution">
    <text evidence="1">The sequence shown here is derived from an EMBL/GenBank/DDBJ whole genome shotgun (WGS) entry which is preliminary data.</text>
</comment>
<sequence length="39" mass="4202">MAVVFLTAVFLALVFFCGFCCSVACSAIGVFLSMNHRLL</sequence>
<reference evidence="1 2" key="1">
    <citation type="submission" date="2017-02" db="EMBL/GenBank/DDBJ databases">
        <title>Complete genome sequences of Mycobacterium kansasii strains isolated from rhesus macaques.</title>
        <authorList>
            <person name="Panda A."/>
            <person name="Nagaraj S."/>
            <person name="Zhao X."/>
            <person name="Tettelin H."/>
            <person name="Detolla L.J."/>
        </authorList>
    </citation>
    <scope>NUCLEOTIDE SEQUENCE [LARGE SCALE GENOMIC DNA]</scope>
    <source>
        <strain evidence="1 2">11-3469</strain>
    </source>
</reference>
<evidence type="ECO:0000313" key="1">
    <source>
        <dbReference type="EMBL" id="OOK66961.1"/>
    </source>
</evidence>
<dbReference type="Proteomes" id="UP000188532">
    <property type="component" value="Unassembled WGS sequence"/>
</dbReference>
<dbReference type="EMBL" id="MVBN01000009">
    <property type="protein sequence ID" value="OOK66961.1"/>
    <property type="molecule type" value="Genomic_DNA"/>
</dbReference>